<keyword evidence="1" id="KW-0436">Ligase</keyword>
<evidence type="ECO:0000313" key="6">
    <source>
        <dbReference type="Proteomes" id="UP001369086"/>
    </source>
</evidence>
<dbReference type="Proteomes" id="UP001369086">
    <property type="component" value="Unassembled WGS sequence"/>
</dbReference>
<sequence length="1137" mass="128593">MASNGVEDVTLESDGTVRVDSPVAKPPRCFAPSTLQRRFKYLASPRGPIQCGPGTRNNVRDFQDRIHFFSGIPPQRAYLSVSTTANGASTSEVATRIALHSSVSLPFDSPCVLEQTIHSYRPNWRLESFKFKSGILGKRAFSSPQPAVSPVNPVSPHCPTPPKANSLEPLNRTETDMPFTQRPSQTNKPAINTNTFMRPTSAKVPSYHKLDSNAIQTYLTASHYYGDKGDSKIENRATKFNGPMPFLIHTNSLKTSPSTMSQEKRKDMILEEISWQAHTSEGCATPLKAERMACKSEGSISHSLEKAGNVNSEIMLTEAVRRMSGNSSANNIMWNGLCRQLQGHEGHSEDAQLSHSNERKATESPQGESIPQSPAKTCNSCLISGDSDGNRMQMQAVESLSIINAHIFSNLSGAVVTKGNVDAMQQRREPQKTNSSQMASVSLVTTQISAIQLNKETKSHKSEDERVDMEMKEFGADNDEMQHYLDEDGDEEELPDALEDEDNSQDDDESDCSSVNEESSTSSVVVYRSCMEDSSQACLNDSRVLKPALVPSLFSMKPPTIYFSTPDEKVALLPLKQRKLLRWKMSSVTPNVVRHTIARSHFKVTKRNHDWLGCWGHHMKSPGFKAIREYQKLNHFPGSFQIGRKDRLWRNLSKMQARFGKREFNFFPQSYVLPQDIKLLKKSWEEAGSKQKWIVKPPASARGIGIQVIHKWNQLPRRRPLLVQKYLNKPYLINGCKFDLRIYVYVTSYDPLRIYMFTDGLVRFASCKYSTSMRSLSNKFMHLTNYSVNKKNSEYKPNSDEKACQGHKWALKALWNYLSQKGVSTNAIWEKIKDIVIKTIIASDPYVNSLMKMHVRRPYCCHELFGFDIMLDENLKPWILEVNISPSLHSNSALDVAIKGQMIRDLLNLAGFVLPLKGDVTGSRVISSTSSMSGHMKERTRYTAELSSDEKVKRAYFLSQRFAEQEFYSSILEVLTLEDVRVLSETEDEFCRRGEFERVYPSFSSSRYLRFFEQPRYLNILLNQWEQKYYPNKVRGIELLRNLCQKGVHLGTTSDPAHVWSKSHSIQKPDAPVNGIVKQESVRVSTSVQRKKCDELTRDLEQISSSQSLPTIGDLGTKDYLLLPPTPNSLRDITQAL</sequence>
<dbReference type="PANTHER" id="PTHR12241:SF162">
    <property type="entry name" value="TUBULIN MONOGLUTAMYLASE TTLL4"/>
    <property type="match status" value="1"/>
</dbReference>
<feature type="compositionally biased region" description="Acidic residues" evidence="4">
    <location>
        <begin position="488"/>
        <end position="511"/>
    </location>
</feature>
<accession>A0ABR0ZJ95</accession>
<dbReference type="PROSITE" id="PS51221">
    <property type="entry name" value="TTL"/>
    <property type="match status" value="1"/>
</dbReference>
<keyword evidence="3" id="KW-0067">ATP-binding</keyword>
<gene>
    <name evidence="5" type="ORF">HHUSO_G12722</name>
</gene>
<feature type="compositionally biased region" description="Basic and acidic residues" evidence="4">
    <location>
        <begin position="343"/>
        <end position="362"/>
    </location>
</feature>
<organism evidence="5 6">
    <name type="scientific">Huso huso</name>
    <name type="common">Beluga</name>
    <name type="synonym">Acipenser huso</name>
    <dbReference type="NCBI Taxonomy" id="61971"/>
    <lineage>
        <taxon>Eukaryota</taxon>
        <taxon>Metazoa</taxon>
        <taxon>Chordata</taxon>
        <taxon>Craniata</taxon>
        <taxon>Vertebrata</taxon>
        <taxon>Euteleostomi</taxon>
        <taxon>Actinopterygii</taxon>
        <taxon>Chondrostei</taxon>
        <taxon>Acipenseriformes</taxon>
        <taxon>Acipenseridae</taxon>
        <taxon>Huso</taxon>
    </lineage>
</organism>
<comment type="caution">
    <text evidence="5">The sequence shown here is derived from an EMBL/GenBank/DDBJ whole genome shotgun (WGS) entry which is preliminary data.</text>
</comment>
<dbReference type="SUPFAM" id="SSF56059">
    <property type="entry name" value="Glutathione synthetase ATP-binding domain-like"/>
    <property type="match status" value="1"/>
</dbReference>
<evidence type="ECO:0000256" key="2">
    <source>
        <dbReference type="ARBA" id="ARBA00022741"/>
    </source>
</evidence>
<feature type="region of interest" description="Disordered" evidence="4">
    <location>
        <begin position="488"/>
        <end position="520"/>
    </location>
</feature>
<dbReference type="Gene3D" id="3.30.470.20">
    <property type="entry name" value="ATP-grasp fold, B domain"/>
    <property type="match status" value="1"/>
</dbReference>
<dbReference type="Pfam" id="PF03133">
    <property type="entry name" value="TTL"/>
    <property type="match status" value="1"/>
</dbReference>
<feature type="region of interest" description="Disordered" evidence="4">
    <location>
        <begin position="147"/>
        <end position="170"/>
    </location>
</feature>
<dbReference type="InterPro" id="IPR004344">
    <property type="entry name" value="TTL/TTLL_fam"/>
</dbReference>
<dbReference type="EMBL" id="JAHFZB010000010">
    <property type="protein sequence ID" value="KAK6484856.1"/>
    <property type="molecule type" value="Genomic_DNA"/>
</dbReference>
<evidence type="ECO:0000313" key="5">
    <source>
        <dbReference type="EMBL" id="KAK6484856.1"/>
    </source>
</evidence>
<keyword evidence="2" id="KW-0547">Nucleotide-binding</keyword>
<evidence type="ECO:0000256" key="4">
    <source>
        <dbReference type="SAM" id="MobiDB-lite"/>
    </source>
</evidence>
<keyword evidence="6" id="KW-1185">Reference proteome</keyword>
<evidence type="ECO:0000256" key="1">
    <source>
        <dbReference type="ARBA" id="ARBA00022598"/>
    </source>
</evidence>
<feature type="region of interest" description="Disordered" evidence="4">
    <location>
        <begin position="343"/>
        <end position="380"/>
    </location>
</feature>
<reference evidence="5 6" key="1">
    <citation type="submission" date="2021-05" db="EMBL/GenBank/DDBJ databases">
        <authorList>
            <person name="Zahm M."/>
            <person name="Klopp C."/>
            <person name="Cabau C."/>
            <person name="Kuhl H."/>
            <person name="Suciu R."/>
            <person name="Ciorpac M."/>
            <person name="Holostenco D."/>
            <person name="Gessner J."/>
            <person name="Wuertz S."/>
            <person name="Hohne C."/>
            <person name="Stock M."/>
            <person name="Gislard M."/>
            <person name="Lluch J."/>
            <person name="Milhes M."/>
            <person name="Lampietro C."/>
            <person name="Lopez Roques C."/>
            <person name="Donnadieu C."/>
            <person name="Du K."/>
            <person name="Schartl M."/>
            <person name="Guiguen Y."/>
        </authorList>
    </citation>
    <scope>NUCLEOTIDE SEQUENCE [LARGE SCALE GENOMIC DNA]</scope>
    <source>
        <strain evidence="5">Hh-F2</strain>
        <tissue evidence="5">Blood</tissue>
    </source>
</reference>
<name>A0ABR0ZJ95_HUSHU</name>
<dbReference type="PANTHER" id="PTHR12241">
    <property type="entry name" value="TUBULIN POLYGLUTAMYLASE"/>
    <property type="match status" value="1"/>
</dbReference>
<evidence type="ECO:0000256" key="3">
    <source>
        <dbReference type="ARBA" id="ARBA00022840"/>
    </source>
</evidence>
<proteinExistence type="predicted"/>
<feature type="compositionally biased region" description="Polar residues" evidence="4">
    <location>
        <begin position="363"/>
        <end position="380"/>
    </location>
</feature>
<protein>
    <submittedName>
        <fullName evidence="5">Tubulin polyglutamylase TTLL4 isoform X1</fullName>
    </submittedName>
</protein>